<proteinExistence type="predicted"/>
<organism evidence="2">
    <name type="scientific">marine sediment metagenome</name>
    <dbReference type="NCBI Taxonomy" id="412755"/>
    <lineage>
        <taxon>unclassified sequences</taxon>
        <taxon>metagenomes</taxon>
        <taxon>ecological metagenomes</taxon>
    </lineage>
</organism>
<dbReference type="AlphaFoldDB" id="A0A0F9V4E4"/>
<evidence type="ECO:0000313" key="2">
    <source>
        <dbReference type="EMBL" id="KKN68381.1"/>
    </source>
</evidence>
<sequence>MNNTSIPKLSGIDHCHLNVDNLVGAVKWYERVLGFSVVPELAFWDEDGRGPLTLEDTSSTTRLALFEGEGRSKGIAFLASGDQFIQWLNHLEGLNVKAVLADHGVTFSMYFKDESGNSHEITSHDYSYIKCIYNDVKLGSHVSKKRTD</sequence>
<dbReference type="InterPro" id="IPR037523">
    <property type="entry name" value="VOC_core"/>
</dbReference>
<name>A0A0F9V4E4_9ZZZZ</name>
<protein>
    <recommendedName>
        <fullName evidence="1">VOC domain-containing protein</fullName>
    </recommendedName>
</protein>
<dbReference type="PROSITE" id="PS51819">
    <property type="entry name" value="VOC"/>
    <property type="match status" value="1"/>
</dbReference>
<feature type="domain" description="VOC" evidence="1">
    <location>
        <begin position="11"/>
        <end position="124"/>
    </location>
</feature>
<evidence type="ECO:0000259" key="1">
    <source>
        <dbReference type="PROSITE" id="PS51819"/>
    </source>
</evidence>
<reference evidence="2" key="1">
    <citation type="journal article" date="2015" name="Nature">
        <title>Complex archaea that bridge the gap between prokaryotes and eukaryotes.</title>
        <authorList>
            <person name="Spang A."/>
            <person name="Saw J.H."/>
            <person name="Jorgensen S.L."/>
            <person name="Zaremba-Niedzwiedzka K."/>
            <person name="Martijn J."/>
            <person name="Lind A.E."/>
            <person name="van Eijk R."/>
            <person name="Schleper C."/>
            <person name="Guy L."/>
            <person name="Ettema T.J."/>
        </authorList>
    </citation>
    <scope>NUCLEOTIDE SEQUENCE</scope>
</reference>
<dbReference type="InterPro" id="IPR004360">
    <property type="entry name" value="Glyas_Fos-R_dOase_dom"/>
</dbReference>
<comment type="caution">
    <text evidence="2">The sequence shown here is derived from an EMBL/GenBank/DDBJ whole genome shotgun (WGS) entry which is preliminary data.</text>
</comment>
<dbReference type="Gene3D" id="3.10.180.10">
    <property type="entry name" value="2,3-Dihydroxybiphenyl 1,2-Dioxygenase, domain 1"/>
    <property type="match status" value="1"/>
</dbReference>
<accession>A0A0F9V4E4</accession>
<gene>
    <name evidence="2" type="ORF">LCGC14_0451710</name>
</gene>
<dbReference type="InterPro" id="IPR029068">
    <property type="entry name" value="Glyas_Bleomycin-R_OHBP_Dase"/>
</dbReference>
<dbReference type="Pfam" id="PF00903">
    <property type="entry name" value="Glyoxalase"/>
    <property type="match status" value="1"/>
</dbReference>
<dbReference type="EMBL" id="LAZR01000450">
    <property type="protein sequence ID" value="KKN68381.1"/>
    <property type="molecule type" value="Genomic_DNA"/>
</dbReference>
<dbReference type="SUPFAM" id="SSF54593">
    <property type="entry name" value="Glyoxalase/Bleomycin resistance protein/Dihydroxybiphenyl dioxygenase"/>
    <property type="match status" value="1"/>
</dbReference>